<sequence length="208" mass="22968">MFKISPFSTPRKTQQLQVPSFSVPACIPARRVLFPSASRTDPQGTAACPWPFSSPLSSRLQRSSRRLKTAPPRSSFRSPFSEKMEKEANVPTAFLPLVFSSALYSASRQSSSARSASCFPPFFVSFPALFFIQSQTKTAMTIPDKEASSSSNANRKQMSRQPSCLWSSPQPCTAQADNLLPHVRRPASLPFSYPFPPCSSSRARPKLQ</sequence>
<feature type="region of interest" description="Disordered" evidence="1">
    <location>
        <begin position="142"/>
        <end position="170"/>
    </location>
</feature>
<evidence type="ECO:0000256" key="1">
    <source>
        <dbReference type="SAM" id="MobiDB-lite"/>
    </source>
</evidence>
<feature type="compositionally biased region" description="Polar residues" evidence="1">
    <location>
        <begin position="148"/>
        <end position="170"/>
    </location>
</feature>
<protein>
    <submittedName>
        <fullName evidence="3">Transmembrane protein</fullName>
    </submittedName>
</protein>
<evidence type="ECO:0000313" key="2">
    <source>
        <dbReference type="Proteomes" id="UP000887563"/>
    </source>
</evidence>
<evidence type="ECO:0000313" key="3">
    <source>
        <dbReference type="WBParaSite" id="Minc3s11083g44611"/>
    </source>
</evidence>
<dbReference type="Proteomes" id="UP000887563">
    <property type="component" value="Unplaced"/>
</dbReference>
<dbReference type="WBParaSite" id="Minc3s11083g44611">
    <property type="protein sequence ID" value="Minc3s11083g44611"/>
    <property type="gene ID" value="Minc3s11083g44611"/>
</dbReference>
<reference evidence="3" key="1">
    <citation type="submission" date="2022-11" db="UniProtKB">
        <authorList>
            <consortium name="WormBaseParasite"/>
        </authorList>
    </citation>
    <scope>IDENTIFICATION</scope>
</reference>
<proteinExistence type="predicted"/>
<feature type="region of interest" description="Disordered" evidence="1">
    <location>
        <begin position="55"/>
        <end position="82"/>
    </location>
</feature>
<feature type="region of interest" description="Disordered" evidence="1">
    <location>
        <begin position="189"/>
        <end position="208"/>
    </location>
</feature>
<name>A0A914NV01_MELIC</name>
<accession>A0A914NV01</accession>
<keyword evidence="2" id="KW-1185">Reference proteome</keyword>
<dbReference type="AlphaFoldDB" id="A0A914NV01"/>
<organism evidence="2 3">
    <name type="scientific">Meloidogyne incognita</name>
    <name type="common">Southern root-knot nematode worm</name>
    <name type="synonym">Oxyuris incognita</name>
    <dbReference type="NCBI Taxonomy" id="6306"/>
    <lineage>
        <taxon>Eukaryota</taxon>
        <taxon>Metazoa</taxon>
        <taxon>Ecdysozoa</taxon>
        <taxon>Nematoda</taxon>
        <taxon>Chromadorea</taxon>
        <taxon>Rhabditida</taxon>
        <taxon>Tylenchina</taxon>
        <taxon>Tylenchomorpha</taxon>
        <taxon>Tylenchoidea</taxon>
        <taxon>Meloidogynidae</taxon>
        <taxon>Meloidogyninae</taxon>
        <taxon>Meloidogyne</taxon>
        <taxon>Meloidogyne incognita group</taxon>
    </lineage>
</organism>